<feature type="domain" description="Lipoyl-binding" evidence="2">
    <location>
        <begin position="1"/>
        <end position="76"/>
    </location>
</feature>
<dbReference type="CDD" id="cd06849">
    <property type="entry name" value="lipoyl_domain"/>
    <property type="match status" value="1"/>
</dbReference>
<gene>
    <name evidence="3" type="ORF">GORHZ_141_00400</name>
</gene>
<comment type="caution">
    <text evidence="3">The sequence shown here is derived from an EMBL/GenBank/DDBJ whole genome shotgun (WGS) entry which is preliminary data.</text>
</comment>
<dbReference type="SUPFAM" id="SSF51230">
    <property type="entry name" value="Single hybrid motif"/>
    <property type="match status" value="1"/>
</dbReference>
<sequence>MSDVLFPSMSDDADATGVVVTWFVDNGDEVAEDALIAEVAIEKVDQEVLAPASGVISLLVAEDQEVSQGSVIATIG</sequence>
<dbReference type="Proteomes" id="UP000008363">
    <property type="component" value="Unassembled WGS sequence"/>
</dbReference>
<organism evidence="3 4">
    <name type="scientific">Gordonia rhizosphera NBRC 16068</name>
    <dbReference type="NCBI Taxonomy" id="1108045"/>
    <lineage>
        <taxon>Bacteria</taxon>
        <taxon>Bacillati</taxon>
        <taxon>Actinomycetota</taxon>
        <taxon>Actinomycetes</taxon>
        <taxon>Mycobacteriales</taxon>
        <taxon>Gordoniaceae</taxon>
        <taxon>Gordonia</taxon>
    </lineage>
</organism>
<dbReference type="Gene3D" id="2.40.50.100">
    <property type="match status" value="1"/>
</dbReference>
<evidence type="ECO:0000259" key="2">
    <source>
        <dbReference type="PROSITE" id="PS50968"/>
    </source>
</evidence>
<dbReference type="EMBL" id="BAHC01000141">
    <property type="protein sequence ID" value="GAB91665.1"/>
    <property type="molecule type" value="Genomic_DNA"/>
</dbReference>
<dbReference type="PROSITE" id="PS50968">
    <property type="entry name" value="BIOTINYL_LIPOYL"/>
    <property type="match status" value="1"/>
</dbReference>
<name>K6VXL4_9ACTN</name>
<dbReference type="RefSeq" id="WP_006335412.1">
    <property type="nucleotide sequence ID" value="NZ_BAHC01000141.1"/>
</dbReference>
<dbReference type="InterPro" id="IPR000089">
    <property type="entry name" value="Biotin_lipoyl"/>
</dbReference>
<proteinExistence type="predicted"/>
<dbReference type="OrthoDB" id="3629907at2"/>
<reference evidence="3 4" key="1">
    <citation type="submission" date="2012-08" db="EMBL/GenBank/DDBJ databases">
        <title>Whole genome shotgun sequence of Gordonia rhizosphera NBRC 16068.</title>
        <authorList>
            <person name="Takarada H."/>
            <person name="Isaki S."/>
            <person name="Hosoyama A."/>
            <person name="Tsuchikane K."/>
            <person name="Katsumata H."/>
            <person name="Baba S."/>
            <person name="Ohji S."/>
            <person name="Yamazaki S."/>
            <person name="Fujita N."/>
        </authorList>
    </citation>
    <scope>NUCLEOTIDE SEQUENCE [LARGE SCALE GENOMIC DNA]</scope>
    <source>
        <strain evidence="3 4">NBRC 16068</strain>
    </source>
</reference>
<dbReference type="eggNOG" id="COG0508">
    <property type="taxonomic scope" value="Bacteria"/>
</dbReference>
<dbReference type="InterPro" id="IPR003016">
    <property type="entry name" value="2-oxoA_DH_lipoyl-BS"/>
</dbReference>
<evidence type="ECO:0000256" key="1">
    <source>
        <dbReference type="ARBA" id="ARBA00022823"/>
    </source>
</evidence>
<evidence type="ECO:0000313" key="3">
    <source>
        <dbReference type="EMBL" id="GAB91665.1"/>
    </source>
</evidence>
<dbReference type="Pfam" id="PF00364">
    <property type="entry name" value="Biotin_lipoyl"/>
    <property type="match status" value="1"/>
</dbReference>
<keyword evidence="1" id="KW-0450">Lipoyl</keyword>
<dbReference type="InterPro" id="IPR011053">
    <property type="entry name" value="Single_hybrid_motif"/>
</dbReference>
<accession>K6VXL4</accession>
<dbReference type="AlphaFoldDB" id="K6VXL4"/>
<evidence type="ECO:0000313" key="4">
    <source>
        <dbReference type="Proteomes" id="UP000008363"/>
    </source>
</evidence>
<keyword evidence="4" id="KW-1185">Reference proteome</keyword>
<dbReference type="STRING" id="1108045.GORHZ_141_00400"/>
<protein>
    <recommendedName>
        <fullName evidence="2">Lipoyl-binding domain-containing protein</fullName>
    </recommendedName>
</protein>
<dbReference type="PROSITE" id="PS00189">
    <property type="entry name" value="LIPOYL"/>
    <property type="match status" value="1"/>
</dbReference>